<dbReference type="GO" id="GO:0016151">
    <property type="term" value="F:nickel cation binding"/>
    <property type="evidence" value="ECO:0007669"/>
    <property type="project" value="UniProtKB-UniRule"/>
</dbReference>
<comment type="subcellular location">
    <subcellularLocation>
        <location evidence="3">Cytoplasm</location>
    </subcellularLocation>
</comment>
<comment type="similarity">
    <text evidence="3">Belongs to the UreF family.</text>
</comment>
<evidence type="ECO:0000256" key="3">
    <source>
        <dbReference type="HAMAP-Rule" id="MF_01385"/>
    </source>
</evidence>
<accession>A0A7W7Z8R6</accession>
<evidence type="ECO:0000313" key="4">
    <source>
        <dbReference type="EMBL" id="MBB5049978.1"/>
    </source>
</evidence>
<reference evidence="4 5" key="1">
    <citation type="submission" date="2020-08" db="EMBL/GenBank/DDBJ databases">
        <title>Genomic Encyclopedia of Type Strains, Phase IV (KMG-IV): sequencing the most valuable type-strain genomes for metagenomic binning, comparative biology and taxonomic classification.</title>
        <authorList>
            <person name="Goeker M."/>
        </authorList>
    </citation>
    <scope>NUCLEOTIDE SEQUENCE [LARGE SCALE GENOMIC DNA]</scope>
    <source>
        <strain evidence="4 5">DSM 12706</strain>
    </source>
</reference>
<dbReference type="EMBL" id="JACHIH010000055">
    <property type="protein sequence ID" value="MBB5049978.1"/>
    <property type="molecule type" value="Genomic_DNA"/>
</dbReference>
<dbReference type="InterPro" id="IPR002639">
    <property type="entry name" value="UreF"/>
</dbReference>
<dbReference type="PANTHER" id="PTHR33620">
    <property type="entry name" value="UREASE ACCESSORY PROTEIN F"/>
    <property type="match status" value="1"/>
</dbReference>
<sequence length="246" mass="25557">MLTTTSSTDEAAPADAALSAAQGAALYRLMTWLSPAFPVGAFSYSSGIEWAVEAGDIVDAPTLQDWLCAMLRHGAGFCDAVLLAHAHRAAAAQDHAALGEVAELACAYAPSRERHLETTAQGRAFIEIARAAWHSARLDAAISACDGMTAYPVAVGLVSAAHGVPLAATLHGFLHAVVSNWISAGSRLVPLGQTASQRLIAALEPVVIGTGARALIASLDDLGGATFRADLAGMRHEAQYTRLFRS</sequence>
<gene>
    <name evidence="3" type="primary">ureF</name>
    <name evidence="4" type="ORF">HNR60_004763</name>
</gene>
<dbReference type="PIRSF" id="PIRSF009467">
    <property type="entry name" value="Ureas_acces_UreF"/>
    <property type="match status" value="1"/>
</dbReference>
<dbReference type="AlphaFoldDB" id="A0A7W7Z8R6"/>
<evidence type="ECO:0000313" key="5">
    <source>
        <dbReference type="Proteomes" id="UP000542353"/>
    </source>
</evidence>
<keyword evidence="2 3" id="KW-0143">Chaperone</keyword>
<comment type="subunit">
    <text evidence="3">UreD, UreF and UreG form a complex that acts as a GTP-hydrolysis-dependent molecular chaperone, activating the urease apoprotein by helping to assemble the nickel containing metallocenter of UreC. The UreE protein probably delivers the nickel.</text>
</comment>
<proteinExistence type="inferred from homology"/>
<keyword evidence="1 3" id="KW-0996">Nickel insertion</keyword>
<dbReference type="GO" id="GO:0005737">
    <property type="term" value="C:cytoplasm"/>
    <property type="evidence" value="ECO:0007669"/>
    <property type="project" value="UniProtKB-SubCell"/>
</dbReference>
<keyword evidence="5" id="KW-1185">Reference proteome</keyword>
<dbReference type="RefSeq" id="WP_184262788.1">
    <property type="nucleotide sequence ID" value="NZ_JACHIH010000055.1"/>
</dbReference>
<dbReference type="Proteomes" id="UP000542353">
    <property type="component" value="Unassembled WGS sequence"/>
</dbReference>
<dbReference type="Pfam" id="PF01730">
    <property type="entry name" value="UreF"/>
    <property type="match status" value="1"/>
</dbReference>
<organism evidence="4 5">
    <name type="scientific">Rhodopseudomonas rhenobacensis</name>
    <dbReference type="NCBI Taxonomy" id="87461"/>
    <lineage>
        <taxon>Bacteria</taxon>
        <taxon>Pseudomonadati</taxon>
        <taxon>Pseudomonadota</taxon>
        <taxon>Alphaproteobacteria</taxon>
        <taxon>Hyphomicrobiales</taxon>
        <taxon>Nitrobacteraceae</taxon>
        <taxon>Rhodopseudomonas</taxon>
    </lineage>
</organism>
<evidence type="ECO:0000256" key="1">
    <source>
        <dbReference type="ARBA" id="ARBA00022988"/>
    </source>
</evidence>
<evidence type="ECO:0000256" key="2">
    <source>
        <dbReference type="ARBA" id="ARBA00023186"/>
    </source>
</evidence>
<dbReference type="Gene3D" id="1.10.4190.10">
    <property type="entry name" value="Urease accessory protein UreF"/>
    <property type="match status" value="1"/>
</dbReference>
<comment type="caution">
    <text evidence="4">The sequence shown here is derived from an EMBL/GenBank/DDBJ whole genome shotgun (WGS) entry which is preliminary data.</text>
</comment>
<name>A0A7W7Z8R6_9BRAD</name>
<protein>
    <recommendedName>
        <fullName evidence="3">Urease accessory protein UreF</fullName>
    </recommendedName>
</protein>
<dbReference type="InterPro" id="IPR038277">
    <property type="entry name" value="UreF_sf"/>
</dbReference>
<dbReference type="HAMAP" id="MF_01385">
    <property type="entry name" value="UreF"/>
    <property type="match status" value="1"/>
</dbReference>
<keyword evidence="3" id="KW-0963">Cytoplasm</keyword>
<comment type="function">
    <text evidence="3">Required for maturation of urease via the functional incorporation of the urease nickel metallocenter.</text>
</comment>
<dbReference type="PANTHER" id="PTHR33620:SF1">
    <property type="entry name" value="UREASE ACCESSORY PROTEIN F"/>
    <property type="match status" value="1"/>
</dbReference>